<dbReference type="SUPFAM" id="SSF53335">
    <property type="entry name" value="S-adenosyl-L-methionine-dependent methyltransferases"/>
    <property type="match status" value="1"/>
</dbReference>
<keyword evidence="3" id="KW-0808">Transferase</keyword>
<reference evidence="5" key="1">
    <citation type="journal article" date="2015" name="Nature">
        <title>Complex archaea that bridge the gap between prokaryotes and eukaryotes.</title>
        <authorList>
            <person name="Spang A."/>
            <person name="Saw J.H."/>
            <person name="Jorgensen S.L."/>
            <person name="Zaremba-Niedzwiedzka K."/>
            <person name="Martijn J."/>
            <person name="Lind A.E."/>
            <person name="van Eijk R."/>
            <person name="Schleper C."/>
            <person name="Guy L."/>
            <person name="Ettema T.J."/>
        </authorList>
    </citation>
    <scope>NUCLEOTIDE SEQUENCE</scope>
</reference>
<feature type="domain" description="DNA methylase N-4/N-6" evidence="4">
    <location>
        <begin position="91"/>
        <end position="372"/>
    </location>
</feature>
<evidence type="ECO:0000256" key="2">
    <source>
        <dbReference type="ARBA" id="ARBA00022603"/>
    </source>
</evidence>
<dbReference type="PROSITE" id="PS00092">
    <property type="entry name" value="N6_MTASE"/>
    <property type="match status" value="1"/>
</dbReference>
<evidence type="ECO:0000259" key="4">
    <source>
        <dbReference type="Pfam" id="PF01555"/>
    </source>
</evidence>
<dbReference type="GO" id="GO:0003677">
    <property type="term" value="F:DNA binding"/>
    <property type="evidence" value="ECO:0007669"/>
    <property type="project" value="InterPro"/>
</dbReference>
<protein>
    <recommendedName>
        <fullName evidence="4">DNA methylase N-4/N-6 domain-containing protein</fullName>
    </recommendedName>
</protein>
<dbReference type="GO" id="GO:0005737">
    <property type="term" value="C:cytoplasm"/>
    <property type="evidence" value="ECO:0007669"/>
    <property type="project" value="TreeGrafter"/>
</dbReference>
<dbReference type="GO" id="GO:0032259">
    <property type="term" value="P:methylation"/>
    <property type="evidence" value="ECO:0007669"/>
    <property type="project" value="UniProtKB-KW"/>
</dbReference>
<dbReference type="GO" id="GO:0009007">
    <property type="term" value="F:site-specific DNA-methyltransferase (adenine-specific) activity"/>
    <property type="evidence" value="ECO:0007669"/>
    <property type="project" value="TreeGrafter"/>
</dbReference>
<dbReference type="Pfam" id="PF01555">
    <property type="entry name" value="N6_N4_Mtase"/>
    <property type="match status" value="1"/>
</dbReference>
<evidence type="ECO:0000256" key="1">
    <source>
        <dbReference type="ARBA" id="ARBA00006594"/>
    </source>
</evidence>
<proteinExistence type="inferred from homology"/>
<keyword evidence="2" id="KW-0489">Methyltransferase</keyword>
<name>A0A0F9HNL6_9ZZZZ</name>
<dbReference type="PANTHER" id="PTHR13370:SF3">
    <property type="entry name" value="TRNA (GUANINE(10)-N2)-METHYLTRANSFERASE HOMOLOG"/>
    <property type="match status" value="1"/>
</dbReference>
<accession>A0A0F9HNL6</accession>
<dbReference type="PANTHER" id="PTHR13370">
    <property type="entry name" value="RNA METHYLASE-RELATED"/>
    <property type="match status" value="1"/>
</dbReference>
<feature type="non-terminal residue" evidence="5">
    <location>
        <position position="1"/>
    </location>
</feature>
<gene>
    <name evidence="5" type="ORF">LCGC14_1682690</name>
</gene>
<sequence length="449" mass="51657">PVSRSTDLAQLIQEVPRKSVEQMEAERLVELRKSKEARRGKRKTFTKLFGIEVEDDEDDVDRMSPKDVKLNHIYNNDCIEQLKLFPDNFFHACITDPPYNLGKKYKSGIDDKKRAGDYYEWCYQWIDEVVRTLTPNGQFFIALWDTFKHHIKVYIEENHANKLRFIQEIAWKTTGVPRPGSGKLRSDITAWLHFGPSIKKGEPRVNYTYNLNEVRSWKFVKHGKNALNANRKYVHPLGKDPSTLMEFYHDGKDGKNENEFKDVGSNFYVLNWMRKFLENMADYSIEHAIELFDMPTNIIDQRTLPTTHKDRLDHPCQMPVELPMQLIKLSTKVGDRILEPFCGTGTTGHAATVLGRNCTAIELSPDYVHMANGRLNRATLKDKAAIEYWNGQTPSWTMDECTPLFDDSRQKSLIDFFAVGAVGAKRLGDDLVTDVVKELSGDLNAILGF</sequence>
<dbReference type="GO" id="GO:0008170">
    <property type="term" value="F:N-methyltransferase activity"/>
    <property type="evidence" value="ECO:0007669"/>
    <property type="project" value="InterPro"/>
</dbReference>
<dbReference type="InterPro" id="IPR029063">
    <property type="entry name" value="SAM-dependent_MTases_sf"/>
</dbReference>
<dbReference type="InterPro" id="IPR001091">
    <property type="entry name" value="RM_Methyltransferase"/>
</dbReference>
<evidence type="ECO:0000256" key="3">
    <source>
        <dbReference type="ARBA" id="ARBA00022679"/>
    </source>
</evidence>
<organism evidence="5">
    <name type="scientific">marine sediment metagenome</name>
    <dbReference type="NCBI Taxonomy" id="412755"/>
    <lineage>
        <taxon>unclassified sequences</taxon>
        <taxon>metagenomes</taxon>
        <taxon>ecological metagenomes</taxon>
    </lineage>
</organism>
<dbReference type="AlphaFoldDB" id="A0A0F9HNL6"/>
<dbReference type="PRINTS" id="PR00508">
    <property type="entry name" value="S21N4MTFRASE"/>
</dbReference>
<dbReference type="Gene3D" id="3.40.50.150">
    <property type="entry name" value="Vaccinia Virus protein VP39"/>
    <property type="match status" value="1"/>
</dbReference>
<dbReference type="InterPro" id="IPR002941">
    <property type="entry name" value="DNA_methylase_N4/N6"/>
</dbReference>
<dbReference type="InterPro" id="IPR002052">
    <property type="entry name" value="DNA_methylase_N6_adenine_CS"/>
</dbReference>
<evidence type="ECO:0000313" key="5">
    <source>
        <dbReference type="EMBL" id="KKM16752.1"/>
    </source>
</evidence>
<comment type="similarity">
    <text evidence="1">Belongs to the N(4)/N(6)-methyltransferase family.</text>
</comment>
<dbReference type="EMBL" id="LAZR01014606">
    <property type="protein sequence ID" value="KKM16752.1"/>
    <property type="molecule type" value="Genomic_DNA"/>
</dbReference>
<comment type="caution">
    <text evidence="5">The sequence shown here is derived from an EMBL/GenBank/DDBJ whole genome shotgun (WGS) entry which is preliminary data.</text>
</comment>